<evidence type="ECO:0000313" key="3">
    <source>
        <dbReference type="Proteomes" id="UP000008066"/>
    </source>
</evidence>
<dbReference type="HOGENOM" id="CLU_509963_0_0_1"/>
<dbReference type="RefSeq" id="XP_006695139.1">
    <property type="nucleotide sequence ID" value="XM_006695076.1"/>
</dbReference>
<organism evidence="3">
    <name type="scientific">Chaetomium thermophilum (strain DSM 1495 / CBS 144.50 / IMI 039719)</name>
    <name type="common">Thermochaetoides thermophila</name>
    <dbReference type="NCBI Taxonomy" id="759272"/>
    <lineage>
        <taxon>Eukaryota</taxon>
        <taxon>Fungi</taxon>
        <taxon>Dikarya</taxon>
        <taxon>Ascomycota</taxon>
        <taxon>Pezizomycotina</taxon>
        <taxon>Sordariomycetes</taxon>
        <taxon>Sordariomycetidae</taxon>
        <taxon>Sordariales</taxon>
        <taxon>Chaetomiaceae</taxon>
        <taxon>Thermochaetoides</taxon>
    </lineage>
</organism>
<protein>
    <recommendedName>
        <fullName evidence="4">AAA+ ATPase domain-containing protein</fullName>
    </recommendedName>
</protein>
<dbReference type="GeneID" id="18258811"/>
<feature type="region of interest" description="Disordered" evidence="1">
    <location>
        <begin position="119"/>
        <end position="184"/>
    </location>
</feature>
<dbReference type="STRING" id="759272.G0SAT7"/>
<dbReference type="GO" id="GO:0043531">
    <property type="term" value="F:ADP binding"/>
    <property type="evidence" value="ECO:0007669"/>
    <property type="project" value="InterPro"/>
</dbReference>
<name>G0SAT7_CHATD</name>
<feature type="compositionally biased region" description="Low complexity" evidence="1">
    <location>
        <begin position="158"/>
        <end position="180"/>
    </location>
</feature>
<proteinExistence type="predicted"/>
<dbReference type="AlphaFoldDB" id="G0SAT7"/>
<sequence>MRLLFLDSTKYILKGLEKCSEVLGQIHEDFIETVNQKEIQIYTFQEGRGISSIKGLHNKIVDDFSSRLHLPSSLETVATIDANHQDIVRCSDRNDPQDRSIFGAIDQLLNQLMNDTTMASHRPMSRGPVASEEEFNPRKKVSEAGNRQLVPSKENPRAAQPPQASQAAGAASEPPAGAAETFVPGTNAGTQAIGSFQVKFGNIDAQGGTVLILGNGTYVSNVAGAHVQGIQGVKGAKPETTPERRLGPHYIIREPKNTEFVGREPILTQLMEMLYDTQQAYRAVIVGTPGVGKTQVALQLSYSIKDRKWLLVVDIADDAQAVFGSTEIPTSSSQYRGIWQYLPWEDKGRMVLFTTRFWEVAWAAANSGRNVLKLGVMSKEEATQLLRSLIHKDEGDSDDFQTNGAELVRELEYLPAAIKVAAGYIVTNYITVGTYLEHLRHVLPKPYWENYWTWRPLLPHAMHILWESKGNYGVERATLLARVGDAFKTDSRWSEAIECYEELGLHKPFEVNHDKPTKNYGPKITLYFSHHRHI</sequence>
<gene>
    <name evidence="2" type="ORF">CTHT_0047730</name>
</gene>
<dbReference type="InterPro" id="IPR027417">
    <property type="entry name" value="P-loop_NTPase"/>
</dbReference>
<dbReference type="KEGG" id="cthr:CTHT_0047730"/>
<dbReference type="Proteomes" id="UP000008066">
    <property type="component" value="Unassembled WGS sequence"/>
</dbReference>
<dbReference type="Gene3D" id="3.40.50.300">
    <property type="entry name" value="P-loop containing nucleotide triphosphate hydrolases"/>
    <property type="match status" value="1"/>
</dbReference>
<keyword evidence="3" id="KW-1185">Reference proteome</keyword>
<evidence type="ECO:0008006" key="4">
    <source>
        <dbReference type="Google" id="ProtNLM"/>
    </source>
</evidence>
<reference evidence="2 3" key="1">
    <citation type="journal article" date="2011" name="Cell">
        <title>Insight into structure and assembly of the nuclear pore complex by utilizing the genome of a eukaryotic thermophile.</title>
        <authorList>
            <person name="Amlacher S."/>
            <person name="Sarges P."/>
            <person name="Flemming D."/>
            <person name="van Noort V."/>
            <person name="Kunze R."/>
            <person name="Devos D.P."/>
            <person name="Arumugam M."/>
            <person name="Bork P."/>
            <person name="Hurt E."/>
        </authorList>
    </citation>
    <scope>NUCLEOTIDE SEQUENCE [LARGE SCALE GENOMIC DNA]</scope>
    <source>
        <strain evidence="3">DSM 1495 / CBS 144.50 / IMI 039719</strain>
    </source>
</reference>
<evidence type="ECO:0000256" key="1">
    <source>
        <dbReference type="SAM" id="MobiDB-lite"/>
    </source>
</evidence>
<dbReference type="SUPFAM" id="SSF52540">
    <property type="entry name" value="P-loop containing nucleoside triphosphate hydrolases"/>
    <property type="match status" value="1"/>
</dbReference>
<evidence type="ECO:0000313" key="2">
    <source>
        <dbReference type="EMBL" id="EGS19317.1"/>
    </source>
</evidence>
<dbReference type="OrthoDB" id="4587051at2759"/>
<dbReference type="EMBL" id="GL988044">
    <property type="protein sequence ID" value="EGS19317.1"/>
    <property type="molecule type" value="Genomic_DNA"/>
</dbReference>
<accession>G0SAT7</accession>